<sequence length="87" mass="8854">MFISVIPPAAGVCEGLKELGAVGQPGAPEAVDVDGLGVTTTWMPGDPGYALMCAEADGVEVQIGADTVPAATQDQVKRLMEVALSRL</sequence>
<comment type="caution">
    <text evidence="1">The sequence shown here is derived from an EMBL/GenBank/DDBJ whole genome shotgun (WGS) entry which is preliminary data.</text>
</comment>
<gene>
    <name evidence="1" type="ORF">BST23_00510</name>
</gene>
<reference evidence="1 2" key="1">
    <citation type="submission" date="2017-02" db="EMBL/GenBank/DDBJ databases">
        <title>The new phylogeny of genus Mycobacterium.</title>
        <authorList>
            <person name="Tortoli E."/>
            <person name="Trovato A."/>
            <person name="Cirillo D.M."/>
        </authorList>
    </citation>
    <scope>NUCLEOTIDE SEQUENCE [LARGE SCALE GENOMIC DNA]</scope>
    <source>
        <strain evidence="1 2">FI-09383</strain>
    </source>
</reference>
<organism evidence="1 2">
    <name type="scientific">Mycolicibacterium elephantis</name>
    <dbReference type="NCBI Taxonomy" id="81858"/>
    <lineage>
        <taxon>Bacteria</taxon>
        <taxon>Bacillati</taxon>
        <taxon>Actinomycetota</taxon>
        <taxon>Actinomycetes</taxon>
        <taxon>Mycobacteriales</taxon>
        <taxon>Mycobacteriaceae</taxon>
        <taxon>Mycolicibacterium</taxon>
    </lineage>
</organism>
<protein>
    <submittedName>
        <fullName evidence="1">Uncharacterized protein</fullName>
    </submittedName>
</protein>
<accession>A0A1X0DAK1</accession>
<proteinExistence type="predicted"/>
<dbReference type="AlphaFoldDB" id="A0A1X0DAK1"/>
<dbReference type="EMBL" id="MVHP01000001">
    <property type="protein sequence ID" value="ORA69182.1"/>
    <property type="molecule type" value="Genomic_DNA"/>
</dbReference>
<name>A0A1X0DAK1_9MYCO</name>
<evidence type="ECO:0000313" key="2">
    <source>
        <dbReference type="Proteomes" id="UP000192772"/>
    </source>
</evidence>
<dbReference type="Proteomes" id="UP000192772">
    <property type="component" value="Unassembled WGS sequence"/>
</dbReference>
<evidence type="ECO:0000313" key="1">
    <source>
        <dbReference type="EMBL" id="ORA69182.1"/>
    </source>
</evidence>